<proteinExistence type="predicted"/>
<feature type="non-terminal residue" evidence="1">
    <location>
        <position position="1"/>
    </location>
</feature>
<reference evidence="1" key="1">
    <citation type="submission" date="2018-05" db="EMBL/GenBank/DDBJ databases">
        <authorList>
            <person name="Lanie J.A."/>
            <person name="Ng W.-L."/>
            <person name="Kazmierczak K.M."/>
            <person name="Andrzejewski T.M."/>
            <person name="Davidsen T.M."/>
            <person name="Wayne K.J."/>
            <person name="Tettelin H."/>
            <person name="Glass J.I."/>
            <person name="Rusch D."/>
            <person name="Podicherti R."/>
            <person name="Tsui H.-C.T."/>
            <person name="Winkler M.E."/>
        </authorList>
    </citation>
    <scope>NUCLEOTIDE SEQUENCE</scope>
</reference>
<dbReference type="AlphaFoldDB" id="A0A382KZS2"/>
<organism evidence="1">
    <name type="scientific">marine metagenome</name>
    <dbReference type="NCBI Taxonomy" id="408172"/>
    <lineage>
        <taxon>unclassified sequences</taxon>
        <taxon>metagenomes</taxon>
        <taxon>ecological metagenomes</taxon>
    </lineage>
</organism>
<sequence>SVDDYDKEKILLQKQYNWLINDSLRSTPKGQVSFSHTYSLKVISVKDSIVIAELLEIPPWVEVNIGDGVRVQ</sequence>
<accession>A0A382KZS2</accession>
<name>A0A382KZS2_9ZZZZ</name>
<protein>
    <submittedName>
        <fullName evidence="1">Uncharacterized protein</fullName>
    </submittedName>
</protein>
<gene>
    <name evidence="1" type="ORF">METZ01_LOCUS281426</name>
</gene>
<evidence type="ECO:0000313" key="1">
    <source>
        <dbReference type="EMBL" id="SVC28572.1"/>
    </source>
</evidence>
<dbReference type="EMBL" id="UINC01083145">
    <property type="protein sequence ID" value="SVC28572.1"/>
    <property type="molecule type" value="Genomic_DNA"/>
</dbReference>